<feature type="compositionally biased region" description="Basic and acidic residues" evidence="6">
    <location>
        <begin position="7"/>
        <end position="23"/>
    </location>
</feature>
<dbReference type="GO" id="GO:0000976">
    <property type="term" value="F:transcription cis-regulatory region binding"/>
    <property type="evidence" value="ECO:0007669"/>
    <property type="project" value="TreeGrafter"/>
</dbReference>
<organism evidence="8 9">
    <name type="scientific">Planosporangium flavigriseum</name>
    <dbReference type="NCBI Taxonomy" id="373681"/>
    <lineage>
        <taxon>Bacteria</taxon>
        <taxon>Bacillati</taxon>
        <taxon>Actinomycetota</taxon>
        <taxon>Actinomycetes</taxon>
        <taxon>Micromonosporales</taxon>
        <taxon>Micromonosporaceae</taxon>
        <taxon>Planosporangium</taxon>
    </lineage>
</organism>
<dbReference type="SUPFAM" id="SSF48498">
    <property type="entry name" value="Tetracyclin repressor-like, C-terminal domain"/>
    <property type="match status" value="1"/>
</dbReference>
<dbReference type="Pfam" id="PF00440">
    <property type="entry name" value="TetR_N"/>
    <property type="match status" value="1"/>
</dbReference>
<name>A0A8J3M2M8_9ACTN</name>
<evidence type="ECO:0000313" key="8">
    <source>
        <dbReference type="EMBL" id="GIG75630.1"/>
    </source>
</evidence>
<evidence type="ECO:0000259" key="7">
    <source>
        <dbReference type="PROSITE" id="PS50977"/>
    </source>
</evidence>
<evidence type="ECO:0000256" key="3">
    <source>
        <dbReference type="ARBA" id="ARBA00023125"/>
    </source>
</evidence>
<dbReference type="Pfam" id="PF13977">
    <property type="entry name" value="TetR_C_6"/>
    <property type="match status" value="1"/>
</dbReference>
<dbReference type="InterPro" id="IPR036271">
    <property type="entry name" value="Tet_transcr_reg_TetR-rel_C_sf"/>
</dbReference>
<feature type="region of interest" description="Disordered" evidence="6">
    <location>
        <begin position="1"/>
        <end position="25"/>
    </location>
</feature>
<dbReference type="Proteomes" id="UP000653674">
    <property type="component" value="Unassembled WGS sequence"/>
</dbReference>
<proteinExistence type="predicted"/>
<gene>
    <name evidence="8" type="ORF">Pfl04_40340</name>
</gene>
<dbReference type="SUPFAM" id="SSF46689">
    <property type="entry name" value="Homeodomain-like"/>
    <property type="match status" value="1"/>
</dbReference>
<evidence type="ECO:0000313" key="9">
    <source>
        <dbReference type="Proteomes" id="UP000653674"/>
    </source>
</evidence>
<dbReference type="PRINTS" id="PR00455">
    <property type="entry name" value="HTHTETR"/>
</dbReference>
<evidence type="ECO:0000256" key="5">
    <source>
        <dbReference type="PROSITE-ProRule" id="PRU00335"/>
    </source>
</evidence>
<dbReference type="GO" id="GO:0003700">
    <property type="term" value="F:DNA-binding transcription factor activity"/>
    <property type="evidence" value="ECO:0007669"/>
    <property type="project" value="TreeGrafter"/>
</dbReference>
<dbReference type="Gene3D" id="1.10.357.10">
    <property type="entry name" value="Tetracycline Repressor, domain 2"/>
    <property type="match status" value="1"/>
</dbReference>
<dbReference type="InterPro" id="IPR001647">
    <property type="entry name" value="HTH_TetR"/>
</dbReference>
<keyword evidence="9" id="KW-1185">Reference proteome</keyword>
<dbReference type="PANTHER" id="PTHR30055">
    <property type="entry name" value="HTH-TYPE TRANSCRIPTIONAL REGULATOR RUTR"/>
    <property type="match status" value="1"/>
</dbReference>
<dbReference type="InterPro" id="IPR039538">
    <property type="entry name" value="BetI_C"/>
</dbReference>
<reference evidence="8" key="1">
    <citation type="submission" date="2021-01" db="EMBL/GenBank/DDBJ databases">
        <title>Whole genome shotgun sequence of Planosporangium flavigriseum NBRC 105377.</title>
        <authorList>
            <person name="Komaki H."/>
            <person name="Tamura T."/>
        </authorList>
    </citation>
    <scope>NUCLEOTIDE SEQUENCE</scope>
    <source>
        <strain evidence="8">NBRC 105377</strain>
    </source>
</reference>
<dbReference type="AlphaFoldDB" id="A0A8J3M2M8"/>
<dbReference type="EMBL" id="BONU01000034">
    <property type="protein sequence ID" value="GIG75630.1"/>
    <property type="molecule type" value="Genomic_DNA"/>
</dbReference>
<evidence type="ECO:0000256" key="1">
    <source>
        <dbReference type="ARBA" id="ARBA00022491"/>
    </source>
</evidence>
<dbReference type="PANTHER" id="PTHR30055:SF226">
    <property type="entry name" value="HTH-TYPE TRANSCRIPTIONAL REGULATOR PKSA"/>
    <property type="match status" value="1"/>
</dbReference>
<feature type="DNA-binding region" description="H-T-H motif" evidence="5">
    <location>
        <begin position="51"/>
        <end position="70"/>
    </location>
</feature>
<keyword evidence="3 5" id="KW-0238">DNA-binding</keyword>
<dbReference type="PROSITE" id="PS50977">
    <property type="entry name" value="HTH_TETR_2"/>
    <property type="match status" value="1"/>
</dbReference>
<dbReference type="InterPro" id="IPR009057">
    <property type="entry name" value="Homeodomain-like_sf"/>
</dbReference>
<evidence type="ECO:0000256" key="2">
    <source>
        <dbReference type="ARBA" id="ARBA00023015"/>
    </source>
</evidence>
<keyword evidence="1" id="KW-0678">Repressor</keyword>
<accession>A0A8J3M2M8</accession>
<protein>
    <submittedName>
        <fullName evidence="8">TetR family transcriptional regulator</fullName>
    </submittedName>
</protein>
<comment type="caution">
    <text evidence="8">The sequence shown here is derived from an EMBL/GenBank/DDBJ whole genome shotgun (WGS) entry which is preliminary data.</text>
</comment>
<dbReference type="InterPro" id="IPR050109">
    <property type="entry name" value="HTH-type_TetR-like_transc_reg"/>
</dbReference>
<keyword evidence="4" id="KW-0804">Transcription</keyword>
<feature type="domain" description="HTH tetR-type" evidence="7">
    <location>
        <begin position="28"/>
        <end position="88"/>
    </location>
</feature>
<dbReference type="RefSeq" id="WP_168077979.1">
    <property type="nucleotide sequence ID" value="NZ_BAAAQJ010000030.1"/>
</dbReference>
<sequence>MTQPDPSRADQAEAERRRVDQRRVGRSRNRRDEILRVAFDLFAERGYRGTSLAAVADRAGLTQQGLLHYFPNKEALLVEVLQLSDELDIRRPLAKSTNAVPSYARPLDQLAELVAYNSTRPSVIRSLTVLATESLTDDHPARSFFVERYADLRRGAEAALRTELPGRLPGGVTAEQASVLLIAVIEGLQLQWLLRPDEIDMARLFTAFLQLIREMGETE</sequence>
<evidence type="ECO:0000256" key="4">
    <source>
        <dbReference type="ARBA" id="ARBA00023163"/>
    </source>
</evidence>
<evidence type="ECO:0000256" key="6">
    <source>
        <dbReference type="SAM" id="MobiDB-lite"/>
    </source>
</evidence>
<keyword evidence="2" id="KW-0805">Transcription regulation</keyword>